<comment type="caution">
    <text evidence="1">The sequence shown here is derived from an EMBL/GenBank/DDBJ whole genome shotgun (WGS) entry which is preliminary data.</text>
</comment>
<accession>A0ABD2PTR8</accession>
<keyword evidence="2" id="KW-1185">Reference proteome</keyword>
<evidence type="ECO:0000313" key="1">
    <source>
        <dbReference type="EMBL" id="KAL3310846.1"/>
    </source>
</evidence>
<proteinExistence type="predicted"/>
<dbReference type="Proteomes" id="UP001626550">
    <property type="component" value="Unassembled WGS sequence"/>
</dbReference>
<evidence type="ECO:0000313" key="2">
    <source>
        <dbReference type="Proteomes" id="UP001626550"/>
    </source>
</evidence>
<protein>
    <submittedName>
        <fullName evidence="1">Uncharacterized protein</fullName>
    </submittedName>
</protein>
<dbReference type="AlphaFoldDB" id="A0ABD2PTR8"/>
<name>A0ABD2PTR8_9PLAT</name>
<organism evidence="1 2">
    <name type="scientific">Cichlidogyrus casuarinus</name>
    <dbReference type="NCBI Taxonomy" id="1844966"/>
    <lineage>
        <taxon>Eukaryota</taxon>
        <taxon>Metazoa</taxon>
        <taxon>Spiralia</taxon>
        <taxon>Lophotrochozoa</taxon>
        <taxon>Platyhelminthes</taxon>
        <taxon>Monogenea</taxon>
        <taxon>Monopisthocotylea</taxon>
        <taxon>Dactylogyridea</taxon>
        <taxon>Ancyrocephalidae</taxon>
        <taxon>Cichlidogyrus</taxon>
    </lineage>
</organism>
<dbReference type="EMBL" id="JBJKFK010002620">
    <property type="protein sequence ID" value="KAL3310846.1"/>
    <property type="molecule type" value="Genomic_DNA"/>
</dbReference>
<reference evidence="1 2" key="1">
    <citation type="submission" date="2024-11" db="EMBL/GenBank/DDBJ databases">
        <title>Adaptive evolution of stress response genes in parasites aligns with host niche diversity.</title>
        <authorList>
            <person name="Hahn C."/>
            <person name="Resl P."/>
        </authorList>
    </citation>
    <scope>NUCLEOTIDE SEQUENCE [LARGE SCALE GENOMIC DNA]</scope>
    <source>
        <strain evidence="1">EGGRZ-B1_66</strain>
        <tissue evidence="1">Body</tissue>
    </source>
</reference>
<sequence length="59" mass="6574">MNYKITTTLSSVMMYQISQSSSEDNHKVEYNTVFEDPKPISGQHGLESELNCCVEGVSS</sequence>
<gene>
    <name evidence="1" type="ORF">Ciccas_010582</name>
</gene>